<accession>A0A7C9JNL0</accession>
<dbReference type="EMBL" id="QWKH01000047">
    <property type="protein sequence ID" value="NBI34798.1"/>
    <property type="molecule type" value="Genomic_DNA"/>
</dbReference>
<reference evidence="1" key="1">
    <citation type="submission" date="2018-08" db="EMBL/GenBank/DDBJ databases">
        <title>Murine metabolic-syndrome-specific gut microbial biobank.</title>
        <authorList>
            <person name="Liu C."/>
        </authorList>
    </citation>
    <scope>NUCLEOTIDE SEQUENCE [LARGE SCALE GENOMIC DNA]</scope>
    <source>
        <strain evidence="1">Z82</strain>
    </source>
</reference>
<proteinExistence type="predicted"/>
<evidence type="ECO:0000313" key="1">
    <source>
        <dbReference type="EMBL" id="NBI34798.1"/>
    </source>
</evidence>
<gene>
    <name evidence="1" type="ORF">D1639_07100</name>
</gene>
<name>A0A7C9JNL0_9BACT</name>
<organism evidence="1">
    <name type="scientific">Muribaculaceae bacterium Z82</name>
    <dbReference type="NCBI Taxonomy" id="2304548"/>
    <lineage>
        <taxon>Bacteria</taxon>
        <taxon>Pseudomonadati</taxon>
        <taxon>Bacteroidota</taxon>
        <taxon>Bacteroidia</taxon>
        <taxon>Bacteroidales</taxon>
        <taxon>Muribaculaceae</taxon>
    </lineage>
</organism>
<protein>
    <submittedName>
        <fullName evidence="1">Uncharacterized protein</fullName>
    </submittedName>
</protein>
<dbReference type="AlphaFoldDB" id="A0A7C9JNL0"/>
<comment type="caution">
    <text evidence="1">The sequence shown here is derived from an EMBL/GenBank/DDBJ whole genome shotgun (WGS) entry which is preliminary data.</text>
</comment>
<sequence>MPPCFGAFEELEFIAISLWRRGHALIVPGGDTFEAPNERGLMVSESGATLTFLAMRLLREVG</sequence>